<feature type="signal peptide" evidence="1">
    <location>
        <begin position="1"/>
        <end position="19"/>
    </location>
</feature>
<evidence type="ECO:0000256" key="1">
    <source>
        <dbReference type="SAM" id="SignalP"/>
    </source>
</evidence>
<sequence>MALLGGLLALILTSCPANRDGMPGQLATAKQETQSAVRSAALALELSADRRSTSSLASVQLVDMRDQIVKAYREIASLRADNDTDLKHQRLLTTAMTEFIDDLNAASAAVHGSSRHVDLPPLRQRLLDGADALDRDYDR</sequence>
<evidence type="ECO:0000313" key="3">
    <source>
        <dbReference type="Proteomes" id="UP001055337"/>
    </source>
</evidence>
<name>A0ABY3TVN2_9MYCO</name>
<dbReference type="RefSeq" id="WP_262871762.1">
    <property type="nucleotide sequence ID" value="NZ_CP092362.2"/>
</dbReference>
<protein>
    <recommendedName>
        <fullName evidence="4">Lipoprotein</fullName>
    </recommendedName>
</protein>
<feature type="chain" id="PRO_5046014296" description="Lipoprotein" evidence="1">
    <location>
        <begin position="20"/>
        <end position="139"/>
    </location>
</feature>
<gene>
    <name evidence="2" type="ORF">MI149_08965</name>
</gene>
<evidence type="ECO:0008006" key="4">
    <source>
        <dbReference type="Google" id="ProtNLM"/>
    </source>
</evidence>
<dbReference type="Proteomes" id="UP001055337">
    <property type="component" value="Chromosome"/>
</dbReference>
<accession>A0ABY3TVN2</accession>
<keyword evidence="3" id="KW-1185">Reference proteome</keyword>
<dbReference type="EMBL" id="CP092362">
    <property type="protein sequence ID" value="ULN43175.2"/>
    <property type="molecule type" value="Genomic_DNA"/>
</dbReference>
<organism evidence="2 3">
    <name type="scientific">Mycolicibacterium crocinum</name>
    <dbReference type="NCBI Taxonomy" id="388459"/>
    <lineage>
        <taxon>Bacteria</taxon>
        <taxon>Bacillati</taxon>
        <taxon>Actinomycetota</taxon>
        <taxon>Actinomycetes</taxon>
        <taxon>Mycobacteriales</taxon>
        <taxon>Mycobacteriaceae</taxon>
        <taxon>Mycolicibacterium</taxon>
    </lineage>
</organism>
<reference evidence="2" key="1">
    <citation type="submission" date="2022-08" db="EMBL/GenBank/DDBJ databases">
        <title>Whole genome sequencing of non-tuberculosis mycobacteria type-strains.</title>
        <authorList>
            <person name="Igarashi Y."/>
            <person name="Osugi A."/>
            <person name="Mitarai S."/>
        </authorList>
    </citation>
    <scope>NUCLEOTIDE SEQUENCE</scope>
    <source>
        <strain evidence="2">JCM 16369</strain>
    </source>
</reference>
<evidence type="ECO:0000313" key="2">
    <source>
        <dbReference type="EMBL" id="ULN43175.2"/>
    </source>
</evidence>
<proteinExistence type="predicted"/>
<keyword evidence="1" id="KW-0732">Signal</keyword>